<evidence type="ECO:0000313" key="3">
    <source>
        <dbReference type="Proteomes" id="UP000324222"/>
    </source>
</evidence>
<feature type="region of interest" description="Disordered" evidence="1">
    <location>
        <begin position="1"/>
        <end position="52"/>
    </location>
</feature>
<proteinExistence type="predicted"/>
<keyword evidence="3" id="KW-1185">Reference proteome</keyword>
<dbReference type="Proteomes" id="UP000324222">
    <property type="component" value="Unassembled WGS sequence"/>
</dbReference>
<reference evidence="2 3" key="1">
    <citation type="submission" date="2019-05" db="EMBL/GenBank/DDBJ databases">
        <title>Another draft genome of Portunus trituberculatus and its Hox gene families provides insights of decapod evolution.</title>
        <authorList>
            <person name="Jeong J.-H."/>
            <person name="Song I."/>
            <person name="Kim S."/>
            <person name="Choi T."/>
            <person name="Kim D."/>
            <person name="Ryu S."/>
            <person name="Kim W."/>
        </authorList>
    </citation>
    <scope>NUCLEOTIDE SEQUENCE [LARGE SCALE GENOMIC DNA]</scope>
    <source>
        <tissue evidence="2">Muscle</tissue>
    </source>
</reference>
<gene>
    <name evidence="2" type="ORF">E2C01_043047</name>
</gene>
<protein>
    <submittedName>
        <fullName evidence="2">Uncharacterized protein</fullName>
    </submittedName>
</protein>
<evidence type="ECO:0000256" key="1">
    <source>
        <dbReference type="SAM" id="MobiDB-lite"/>
    </source>
</evidence>
<dbReference type="AlphaFoldDB" id="A0A5B7FVA3"/>
<sequence>MTQQQQNSDAPVHILASPTTNNITTATPLPATPTPQPTTYHAEQRKGNEEEKPHYSIREALLQNIEKENEDVENSAFDYSFQPDVYENTITMHCTTCNLKNTSQQEKLERDSKGILSQHSGSLFTQQQPQTHAAAEGDIYLTGSLALFTSASPPRSCLSKLFLPFFLRPYQRLTEPTGDNKTSSGGREAGLLGETVNGAAFVALEAVLRTNGTDVQLTRGKHQPSNTHRSTQPRPASSTGEAAPATHKQIDTHTPHIHLPAEIQKREPCEMCLNKARDMCKPFPPSPSCWPCPLYLPLPPSPTHVVLHTLPTSILV</sequence>
<organism evidence="2 3">
    <name type="scientific">Portunus trituberculatus</name>
    <name type="common">Swimming crab</name>
    <name type="synonym">Neptunus trituberculatus</name>
    <dbReference type="NCBI Taxonomy" id="210409"/>
    <lineage>
        <taxon>Eukaryota</taxon>
        <taxon>Metazoa</taxon>
        <taxon>Ecdysozoa</taxon>
        <taxon>Arthropoda</taxon>
        <taxon>Crustacea</taxon>
        <taxon>Multicrustacea</taxon>
        <taxon>Malacostraca</taxon>
        <taxon>Eumalacostraca</taxon>
        <taxon>Eucarida</taxon>
        <taxon>Decapoda</taxon>
        <taxon>Pleocyemata</taxon>
        <taxon>Brachyura</taxon>
        <taxon>Eubrachyura</taxon>
        <taxon>Portunoidea</taxon>
        <taxon>Portunidae</taxon>
        <taxon>Portuninae</taxon>
        <taxon>Portunus</taxon>
    </lineage>
</organism>
<dbReference type="EMBL" id="VSRR010008758">
    <property type="protein sequence ID" value="MPC49249.1"/>
    <property type="molecule type" value="Genomic_DNA"/>
</dbReference>
<feature type="region of interest" description="Disordered" evidence="1">
    <location>
        <begin position="214"/>
        <end position="248"/>
    </location>
</feature>
<accession>A0A5B7FVA3</accession>
<feature type="compositionally biased region" description="Polar residues" evidence="1">
    <location>
        <begin position="223"/>
        <end position="240"/>
    </location>
</feature>
<comment type="caution">
    <text evidence="2">The sequence shown here is derived from an EMBL/GenBank/DDBJ whole genome shotgun (WGS) entry which is preliminary data.</text>
</comment>
<feature type="compositionally biased region" description="Low complexity" evidence="1">
    <location>
        <begin position="18"/>
        <end position="29"/>
    </location>
</feature>
<feature type="compositionally biased region" description="Basic and acidic residues" evidence="1">
    <location>
        <begin position="42"/>
        <end position="52"/>
    </location>
</feature>
<name>A0A5B7FVA3_PORTR</name>
<evidence type="ECO:0000313" key="2">
    <source>
        <dbReference type="EMBL" id="MPC49249.1"/>
    </source>
</evidence>